<dbReference type="InterPro" id="IPR049809">
    <property type="entry name" value="YehF/YfeS-like_WGR"/>
</dbReference>
<accession>A0ABW5DK40</accession>
<dbReference type="SMART" id="SM00773">
    <property type="entry name" value="WGR"/>
    <property type="match status" value="1"/>
</dbReference>
<feature type="region of interest" description="Disordered" evidence="1">
    <location>
        <begin position="113"/>
        <end position="135"/>
    </location>
</feature>
<organism evidence="3 4">
    <name type="scientific">Chelativorans composti</name>
    <dbReference type="NCBI Taxonomy" id="768533"/>
    <lineage>
        <taxon>Bacteria</taxon>
        <taxon>Pseudomonadati</taxon>
        <taxon>Pseudomonadota</taxon>
        <taxon>Alphaproteobacteria</taxon>
        <taxon>Hyphomicrobiales</taxon>
        <taxon>Phyllobacteriaceae</taxon>
        <taxon>Chelativorans</taxon>
    </lineage>
</organism>
<dbReference type="InterPro" id="IPR008893">
    <property type="entry name" value="WGR_domain"/>
</dbReference>
<evidence type="ECO:0000313" key="4">
    <source>
        <dbReference type="Proteomes" id="UP001597373"/>
    </source>
</evidence>
<dbReference type="PROSITE" id="PS51977">
    <property type="entry name" value="WGR"/>
    <property type="match status" value="1"/>
</dbReference>
<dbReference type="EMBL" id="JBHUIR010000059">
    <property type="protein sequence ID" value="MFD2261110.1"/>
    <property type="molecule type" value="Genomic_DNA"/>
</dbReference>
<feature type="domain" description="WGR" evidence="2">
    <location>
        <begin position="1"/>
        <end position="89"/>
    </location>
</feature>
<dbReference type="CDD" id="cd07996">
    <property type="entry name" value="WGR_MMR_like"/>
    <property type="match status" value="1"/>
</dbReference>
<comment type="caution">
    <text evidence="3">The sequence shown here is derived from an EMBL/GenBank/DDBJ whole genome shotgun (WGS) entry which is preliminary data.</text>
</comment>
<dbReference type="InterPro" id="IPR036930">
    <property type="entry name" value="WGR_dom_sf"/>
</dbReference>
<dbReference type="Pfam" id="PF05406">
    <property type="entry name" value="WGR"/>
    <property type="match status" value="1"/>
</dbReference>
<keyword evidence="4" id="KW-1185">Reference proteome</keyword>
<dbReference type="SUPFAM" id="SSF142921">
    <property type="entry name" value="WGR domain-like"/>
    <property type="match status" value="1"/>
</dbReference>
<gene>
    <name evidence="3" type="ORF">ACFSMZ_15275</name>
</gene>
<feature type="compositionally biased region" description="Basic and acidic residues" evidence="1">
    <location>
        <begin position="120"/>
        <end position="135"/>
    </location>
</feature>
<dbReference type="RefSeq" id="WP_345098492.1">
    <property type="nucleotide sequence ID" value="NZ_BAABGS010000017.1"/>
</dbReference>
<dbReference type="Gene3D" id="2.20.140.10">
    <property type="entry name" value="WGR domain"/>
    <property type="match status" value="1"/>
</dbReference>
<dbReference type="Proteomes" id="UP001597373">
    <property type="component" value="Unassembled WGS sequence"/>
</dbReference>
<evidence type="ECO:0000256" key="1">
    <source>
        <dbReference type="SAM" id="MobiDB-lite"/>
    </source>
</evidence>
<sequence length="173" mass="20105">MKEYPIEIETTHYVHRGGTKFYNITVIHNMQDDAVVVFRWGRVSQFGDVKVQIFKSLEEAERAATKKENEKIGRGYVQDGPMQKRTAEHRLELSRTIGLALFNKMGKTAVNHLDPGFDTSKMRDVDPPRFDEEGRPQEHIRKADISEQLRRLAEEERVEALKVYENNPLFGLF</sequence>
<proteinExistence type="predicted"/>
<protein>
    <submittedName>
        <fullName evidence="3">WGR domain-containing protein</fullName>
    </submittedName>
</protein>
<evidence type="ECO:0000313" key="3">
    <source>
        <dbReference type="EMBL" id="MFD2261110.1"/>
    </source>
</evidence>
<reference evidence="4" key="1">
    <citation type="journal article" date="2019" name="Int. J. Syst. Evol. Microbiol.">
        <title>The Global Catalogue of Microorganisms (GCM) 10K type strain sequencing project: providing services to taxonomists for standard genome sequencing and annotation.</title>
        <authorList>
            <consortium name="The Broad Institute Genomics Platform"/>
            <consortium name="The Broad Institute Genome Sequencing Center for Infectious Disease"/>
            <person name="Wu L."/>
            <person name="Ma J."/>
        </authorList>
    </citation>
    <scope>NUCLEOTIDE SEQUENCE [LARGE SCALE GENOMIC DNA]</scope>
    <source>
        <strain evidence="4">KCTC 23707</strain>
    </source>
</reference>
<name>A0ABW5DK40_9HYPH</name>
<evidence type="ECO:0000259" key="2">
    <source>
        <dbReference type="PROSITE" id="PS51977"/>
    </source>
</evidence>